<protein>
    <recommendedName>
        <fullName evidence="5">Secreted protein</fullName>
    </recommendedName>
</protein>
<dbReference type="RefSeq" id="WP_366088660.1">
    <property type="nucleotide sequence ID" value="NZ_JBFASG010000017.1"/>
</dbReference>
<gene>
    <name evidence="3" type="ORF">AB0L03_18335</name>
</gene>
<feature type="signal peptide" evidence="2">
    <location>
        <begin position="1"/>
        <end position="25"/>
    </location>
</feature>
<feature type="region of interest" description="Disordered" evidence="1">
    <location>
        <begin position="119"/>
        <end position="155"/>
    </location>
</feature>
<feature type="compositionally biased region" description="Low complexity" evidence="1">
    <location>
        <begin position="144"/>
        <end position="155"/>
    </location>
</feature>
<dbReference type="PROSITE" id="PS51318">
    <property type="entry name" value="TAT"/>
    <property type="match status" value="1"/>
</dbReference>
<sequence length="175" mass="17420">MLPFRTRRLIAAAAAVAGAFPLATAGTAPAAAAGGAMAQTLNCSGSVRVNITNTGSVDGKGTLRCATPTTSYDGQLTLSGSVTSSSGLVYQTKTNDQLSIFSGSTGEIIDLSVNRSLQKASDTPSGNATEQGTGLVIGGGPFGGSTETESGTGTFGTGMTTTFLITSNYILDLHG</sequence>
<evidence type="ECO:0000256" key="1">
    <source>
        <dbReference type="SAM" id="MobiDB-lite"/>
    </source>
</evidence>
<dbReference type="Proteomes" id="UP001552479">
    <property type="component" value="Unassembled WGS sequence"/>
</dbReference>
<accession>A0ABV3IXH7</accession>
<feature type="compositionally biased region" description="Polar residues" evidence="1">
    <location>
        <begin position="119"/>
        <end position="132"/>
    </location>
</feature>
<organism evidence="3 4">
    <name type="scientific">Streptomyces roseoverticillatus</name>
    <dbReference type="NCBI Taxonomy" id="66429"/>
    <lineage>
        <taxon>Bacteria</taxon>
        <taxon>Bacillati</taxon>
        <taxon>Actinomycetota</taxon>
        <taxon>Actinomycetes</taxon>
        <taxon>Kitasatosporales</taxon>
        <taxon>Streptomycetaceae</taxon>
        <taxon>Streptomyces</taxon>
    </lineage>
</organism>
<keyword evidence="2" id="KW-0732">Signal</keyword>
<keyword evidence="4" id="KW-1185">Reference proteome</keyword>
<dbReference type="InterPro" id="IPR006311">
    <property type="entry name" value="TAT_signal"/>
</dbReference>
<comment type="caution">
    <text evidence="3">The sequence shown here is derived from an EMBL/GenBank/DDBJ whole genome shotgun (WGS) entry which is preliminary data.</text>
</comment>
<evidence type="ECO:0008006" key="5">
    <source>
        <dbReference type="Google" id="ProtNLM"/>
    </source>
</evidence>
<name>A0ABV3IXH7_9ACTN</name>
<evidence type="ECO:0000256" key="2">
    <source>
        <dbReference type="SAM" id="SignalP"/>
    </source>
</evidence>
<evidence type="ECO:0000313" key="3">
    <source>
        <dbReference type="EMBL" id="MEV4924774.1"/>
    </source>
</evidence>
<proteinExistence type="predicted"/>
<reference evidence="3 4" key="1">
    <citation type="submission" date="2024-06" db="EMBL/GenBank/DDBJ databases">
        <title>The Natural Products Discovery Center: Release of the First 8490 Sequenced Strains for Exploring Actinobacteria Biosynthetic Diversity.</title>
        <authorList>
            <person name="Kalkreuter E."/>
            <person name="Kautsar S.A."/>
            <person name="Yang D."/>
            <person name="Bader C.D."/>
            <person name="Teijaro C.N."/>
            <person name="Fluegel L."/>
            <person name="Davis C.M."/>
            <person name="Simpson J.R."/>
            <person name="Lauterbach L."/>
            <person name="Steele A.D."/>
            <person name="Gui C."/>
            <person name="Meng S."/>
            <person name="Li G."/>
            <person name="Viehrig K."/>
            <person name="Ye F."/>
            <person name="Su P."/>
            <person name="Kiefer A.F."/>
            <person name="Nichols A."/>
            <person name="Cepeda A.J."/>
            <person name="Yan W."/>
            <person name="Fan B."/>
            <person name="Jiang Y."/>
            <person name="Adhikari A."/>
            <person name="Zheng C.-J."/>
            <person name="Schuster L."/>
            <person name="Cowan T.M."/>
            <person name="Smanski M.J."/>
            <person name="Chevrette M.G."/>
            <person name="De Carvalho L.P.S."/>
            <person name="Shen B."/>
        </authorList>
    </citation>
    <scope>NUCLEOTIDE SEQUENCE [LARGE SCALE GENOMIC DNA]</scope>
    <source>
        <strain evidence="3 4">NPDC053791</strain>
    </source>
</reference>
<feature type="chain" id="PRO_5045335780" description="Secreted protein" evidence="2">
    <location>
        <begin position="26"/>
        <end position="175"/>
    </location>
</feature>
<evidence type="ECO:0000313" key="4">
    <source>
        <dbReference type="Proteomes" id="UP001552479"/>
    </source>
</evidence>
<dbReference type="EMBL" id="JBFASG010000017">
    <property type="protein sequence ID" value="MEV4924774.1"/>
    <property type="molecule type" value="Genomic_DNA"/>
</dbReference>